<dbReference type="AlphaFoldDB" id="A0A0J6SNU9"/>
<comment type="caution">
    <text evidence="2">The sequence shown here is derived from an EMBL/GenBank/DDBJ whole genome shotgun (WGS) entry which is preliminary data.</text>
</comment>
<sequence>MLVPHPTGHRRSRPSAARRRAPAAVRAADVVLAVALVAILGVVCLMLAGSLIGTADDLAPAPISAQPS</sequence>
<organism evidence="2 3">
    <name type="scientific">Methylobacterium aquaticum</name>
    <dbReference type="NCBI Taxonomy" id="270351"/>
    <lineage>
        <taxon>Bacteria</taxon>
        <taxon>Pseudomonadati</taxon>
        <taxon>Pseudomonadota</taxon>
        <taxon>Alphaproteobacteria</taxon>
        <taxon>Hyphomicrobiales</taxon>
        <taxon>Methylobacteriaceae</taxon>
        <taxon>Methylobacterium</taxon>
    </lineage>
</organism>
<evidence type="ECO:0000313" key="2">
    <source>
        <dbReference type="EMBL" id="KMO35302.1"/>
    </source>
</evidence>
<gene>
    <name evidence="2" type="ORF">VP06_12470</name>
</gene>
<dbReference type="PATRIC" id="fig|270351.6.peg.7466"/>
<keyword evidence="1" id="KW-1133">Transmembrane helix</keyword>
<evidence type="ECO:0000313" key="3">
    <source>
        <dbReference type="Proteomes" id="UP000035929"/>
    </source>
</evidence>
<reference evidence="2 3" key="1">
    <citation type="submission" date="2015-03" db="EMBL/GenBank/DDBJ databases">
        <title>Genome sequencing of Methylobacterium aquaticum DSM16371 type strain.</title>
        <authorList>
            <person name="Chaudhry V."/>
            <person name="Patil P.B."/>
        </authorList>
    </citation>
    <scope>NUCLEOTIDE SEQUENCE [LARGE SCALE GENOMIC DNA]</scope>
    <source>
        <strain evidence="2 3">DSM 16371</strain>
    </source>
</reference>
<keyword evidence="1" id="KW-0472">Membrane</keyword>
<name>A0A0J6SNU9_9HYPH</name>
<protein>
    <submittedName>
        <fullName evidence="2">Uncharacterized protein</fullName>
    </submittedName>
</protein>
<evidence type="ECO:0000256" key="1">
    <source>
        <dbReference type="SAM" id="Phobius"/>
    </source>
</evidence>
<dbReference type="Proteomes" id="UP000035929">
    <property type="component" value="Unassembled WGS sequence"/>
</dbReference>
<keyword evidence="1" id="KW-0812">Transmembrane</keyword>
<feature type="transmembrane region" description="Helical" evidence="1">
    <location>
        <begin position="27"/>
        <end position="52"/>
    </location>
</feature>
<proteinExistence type="predicted"/>
<dbReference type="EMBL" id="LABX01000090">
    <property type="protein sequence ID" value="KMO35302.1"/>
    <property type="molecule type" value="Genomic_DNA"/>
</dbReference>
<accession>A0A0J6SNU9</accession>